<dbReference type="EMBL" id="QSTF01000071">
    <property type="protein sequence ID" value="RGM34307.1"/>
    <property type="molecule type" value="Genomic_DNA"/>
</dbReference>
<evidence type="ECO:0000313" key="6">
    <source>
        <dbReference type="Proteomes" id="UP000260780"/>
    </source>
</evidence>
<dbReference type="Proteomes" id="UP000260862">
    <property type="component" value="Unassembled WGS sequence"/>
</dbReference>
<dbReference type="Proteomes" id="UP000283485">
    <property type="component" value="Unassembled WGS sequence"/>
</dbReference>
<dbReference type="EMBL" id="QRHQ01000003">
    <property type="protein sequence ID" value="RHF92805.1"/>
    <property type="molecule type" value="Genomic_DNA"/>
</dbReference>
<dbReference type="RefSeq" id="WP_117671615.1">
    <property type="nucleotide sequence ID" value="NZ_CABOGR010000008.1"/>
</dbReference>
<accession>A0A3E4N3Z4</accession>
<evidence type="ECO:0000313" key="9">
    <source>
        <dbReference type="Proteomes" id="UP000285109"/>
    </source>
</evidence>
<gene>
    <name evidence="4" type="ORF">DW653_03420</name>
    <name evidence="3" type="ORF">DWY14_10765</name>
    <name evidence="5" type="ORF">DWZ34_08395</name>
    <name evidence="2" type="ORF">DXC17_16610</name>
    <name evidence="1" type="ORF">DXD04_05635</name>
</gene>
<dbReference type="Proteomes" id="UP000285109">
    <property type="component" value="Unassembled WGS sequence"/>
</dbReference>
<sequence length="108" mass="11711">MTINLQISDTVYRRLLAGHGRIQGTIGLVSPTEGNFNEHVRQAPAPGTKYIKLRHGRASVGGERVRLTLSIGLDEAGVVPSDAITDESRQASDFVDSALDTFNDTFGW</sequence>
<evidence type="ECO:0000313" key="8">
    <source>
        <dbReference type="Proteomes" id="UP000283485"/>
    </source>
</evidence>
<comment type="caution">
    <text evidence="1">The sequence shown here is derived from an EMBL/GenBank/DDBJ whole genome shotgun (WGS) entry which is preliminary data.</text>
</comment>
<evidence type="ECO:0000313" key="3">
    <source>
        <dbReference type="EMBL" id="RGS06144.1"/>
    </source>
</evidence>
<name>A0A3E4N3Z4_9BACT</name>
<protein>
    <submittedName>
        <fullName evidence="1">Uncharacterized protein</fullName>
    </submittedName>
</protein>
<dbReference type="EMBL" id="QSQT01000008">
    <property type="protein sequence ID" value="RGK56806.1"/>
    <property type="molecule type" value="Genomic_DNA"/>
</dbReference>
<dbReference type="AlphaFoldDB" id="A0A3E4N3Z4"/>
<organism evidence="1 7">
    <name type="scientific">Phocaeicola plebeius</name>
    <dbReference type="NCBI Taxonomy" id="310297"/>
    <lineage>
        <taxon>Bacteria</taxon>
        <taxon>Pseudomonadati</taxon>
        <taxon>Bacteroidota</taxon>
        <taxon>Bacteroidia</taxon>
        <taxon>Bacteroidales</taxon>
        <taxon>Bacteroidaceae</taxon>
        <taxon>Phocaeicola</taxon>
    </lineage>
</organism>
<dbReference type="EMBL" id="QRUY01000023">
    <property type="protein sequence ID" value="RGS06144.1"/>
    <property type="molecule type" value="Genomic_DNA"/>
</dbReference>
<dbReference type="Proteomes" id="UP000285750">
    <property type="component" value="Unassembled WGS sequence"/>
</dbReference>
<proteinExistence type="predicted"/>
<keyword evidence="7" id="KW-1185">Reference proteome</keyword>
<evidence type="ECO:0000313" key="4">
    <source>
        <dbReference type="EMBL" id="RHF92805.1"/>
    </source>
</evidence>
<reference evidence="6 7" key="1">
    <citation type="submission" date="2018-08" db="EMBL/GenBank/DDBJ databases">
        <title>A genome reference for cultivated species of the human gut microbiota.</title>
        <authorList>
            <person name="Zou Y."/>
            <person name="Xue W."/>
            <person name="Luo G."/>
        </authorList>
    </citation>
    <scope>NUCLEOTIDE SEQUENCE [LARGE SCALE GENOMIC DNA]</scope>
    <source>
        <strain evidence="3 10">AF24-16AC</strain>
        <strain evidence="5 9">AF31-28B-AC</strain>
        <strain evidence="4 8">AM23-23</strain>
        <strain evidence="2 6">OM08-14</strain>
        <strain evidence="1 7">TF10-3AC</strain>
    </source>
</reference>
<evidence type="ECO:0000313" key="10">
    <source>
        <dbReference type="Proteomes" id="UP000285750"/>
    </source>
</evidence>
<evidence type="ECO:0000313" key="1">
    <source>
        <dbReference type="EMBL" id="RGK56806.1"/>
    </source>
</evidence>
<evidence type="ECO:0000313" key="2">
    <source>
        <dbReference type="EMBL" id="RGM34307.1"/>
    </source>
</evidence>
<dbReference type="EMBL" id="QRQK01000014">
    <property type="protein sequence ID" value="RHM96802.1"/>
    <property type="molecule type" value="Genomic_DNA"/>
</dbReference>
<dbReference type="Proteomes" id="UP000260780">
    <property type="component" value="Unassembled WGS sequence"/>
</dbReference>
<evidence type="ECO:0000313" key="7">
    <source>
        <dbReference type="Proteomes" id="UP000260862"/>
    </source>
</evidence>
<evidence type="ECO:0000313" key="5">
    <source>
        <dbReference type="EMBL" id="RHM96802.1"/>
    </source>
</evidence>